<dbReference type="Pfam" id="PF00395">
    <property type="entry name" value="SLH"/>
    <property type="match status" value="3"/>
</dbReference>
<dbReference type="AlphaFoldDB" id="A0A327Y6S5"/>
<keyword evidence="1" id="KW-0732">Signal</keyword>
<evidence type="ECO:0000256" key="1">
    <source>
        <dbReference type="SAM" id="SignalP"/>
    </source>
</evidence>
<reference evidence="3 4" key="1">
    <citation type="submission" date="2018-06" db="EMBL/GenBank/DDBJ databases">
        <title>Genomic Encyclopedia of Type Strains, Phase III (KMG-III): the genomes of soil and plant-associated and newly described type strains.</title>
        <authorList>
            <person name="Whitman W."/>
        </authorList>
    </citation>
    <scope>NUCLEOTIDE SEQUENCE [LARGE SCALE GENOMIC DNA]</scope>
    <source>
        <strain evidence="3 4">CGMCC 1.8979</strain>
    </source>
</reference>
<gene>
    <name evidence="3" type="ORF">B0I26_12115</name>
</gene>
<feature type="domain" description="SLH" evidence="2">
    <location>
        <begin position="145"/>
        <end position="208"/>
    </location>
</feature>
<evidence type="ECO:0000313" key="3">
    <source>
        <dbReference type="EMBL" id="RAK15445.1"/>
    </source>
</evidence>
<dbReference type="Gene3D" id="3.40.33.10">
    <property type="entry name" value="CAP"/>
    <property type="match status" value="1"/>
</dbReference>
<dbReference type="InterPro" id="IPR001119">
    <property type="entry name" value="SLH_dom"/>
</dbReference>
<keyword evidence="4" id="KW-1185">Reference proteome</keyword>
<organism evidence="3 4">
    <name type="scientific">Paranoxybacillus vitaminiphilus</name>
    <dbReference type="NCBI Taxonomy" id="581036"/>
    <lineage>
        <taxon>Bacteria</taxon>
        <taxon>Bacillati</taxon>
        <taxon>Bacillota</taxon>
        <taxon>Bacilli</taxon>
        <taxon>Bacillales</taxon>
        <taxon>Anoxybacillaceae</taxon>
        <taxon>Paranoxybacillus</taxon>
    </lineage>
</organism>
<dbReference type="OrthoDB" id="9783944at2"/>
<dbReference type="CDD" id="cd05379">
    <property type="entry name" value="CAP_bacterial"/>
    <property type="match status" value="1"/>
</dbReference>
<proteinExistence type="predicted"/>
<dbReference type="PANTHER" id="PTHR43308">
    <property type="entry name" value="OUTER MEMBRANE PROTEIN ALPHA-RELATED"/>
    <property type="match status" value="1"/>
</dbReference>
<dbReference type="InterPro" id="IPR051465">
    <property type="entry name" value="Cell_Envelope_Struct_Comp"/>
</dbReference>
<dbReference type="EMBL" id="QLMH01000021">
    <property type="protein sequence ID" value="RAK15445.1"/>
    <property type="molecule type" value="Genomic_DNA"/>
</dbReference>
<dbReference type="Pfam" id="PF00188">
    <property type="entry name" value="CAP"/>
    <property type="match status" value="1"/>
</dbReference>
<dbReference type="SUPFAM" id="SSF55797">
    <property type="entry name" value="PR-1-like"/>
    <property type="match status" value="1"/>
</dbReference>
<evidence type="ECO:0000313" key="4">
    <source>
        <dbReference type="Proteomes" id="UP000248555"/>
    </source>
</evidence>
<feature type="signal peptide" evidence="1">
    <location>
        <begin position="1"/>
        <end position="29"/>
    </location>
</feature>
<accession>A0A327Y6S5</accession>
<name>A0A327Y6S5_9BACL</name>
<dbReference type="PROSITE" id="PS51272">
    <property type="entry name" value="SLH"/>
    <property type="match status" value="3"/>
</dbReference>
<dbReference type="InterPro" id="IPR035940">
    <property type="entry name" value="CAP_sf"/>
</dbReference>
<sequence>MNMIKRVAAIIVTLSLCFTLFVMNGSAQSKFKDIPNNYWAKKEIEELVSKGIINGYPDGTFKPNQYVTRAQAAVIVGKAMQINTKYRPNPGFIDVKSKDAAYPYIAALVERGIFSKGKKFNPNNSLTREQLAKILVEAFALQGTTKTEFKDVPKNHWAYKYINTLVATGITTGKTSDKFDPTGKVTRAQMAVFVKRALDYQEKQIANLNPFVKEVVSLVNKERAKEKRPPLKLALDVTRVAQLKAEDMRDNDYFAHVSPKYGDPRDMLSKFNVYYQYAGENIAGGQRTPEEVMTDWMNSPGHRSNILDPVYTEIGVGVVEIGSIGEGQSVYYWVQMFVAR</sequence>
<dbReference type="InterPro" id="IPR014044">
    <property type="entry name" value="CAP_dom"/>
</dbReference>
<feature type="domain" description="SLH" evidence="2">
    <location>
        <begin position="91"/>
        <end position="144"/>
    </location>
</feature>
<protein>
    <submittedName>
        <fullName evidence="3">Putative YkwD family protein</fullName>
    </submittedName>
</protein>
<evidence type="ECO:0000259" key="2">
    <source>
        <dbReference type="PROSITE" id="PS51272"/>
    </source>
</evidence>
<comment type="caution">
    <text evidence="3">The sequence shown here is derived from an EMBL/GenBank/DDBJ whole genome shotgun (WGS) entry which is preliminary data.</text>
</comment>
<feature type="domain" description="SLH" evidence="2">
    <location>
        <begin position="27"/>
        <end position="90"/>
    </location>
</feature>
<dbReference type="Proteomes" id="UP000248555">
    <property type="component" value="Unassembled WGS sequence"/>
</dbReference>
<dbReference type="PANTHER" id="PTHR43308:SF5">
    <property type="entry name" value="S-LAYER PROTEIN _ PEPTIDOGLYCAN ENDO-BETA-N-ACETYLGLUCOSAMINIDASE"/>
    <property type="match status" value="1"/>
</dbReference>
<feature type="chain" id="PRO_5016431285" evidence="1">
    <location>
        <begin position="30"/>
        <end position="340"/>
    </location>
</feature>